<gene>
    <name evidence="1" type="ordered locus">Hhal_0628</name>
</gene>
<reference evidence="1 2" key="2">
    <citation type="journal article" date="2013" name="Stand. Genomic Sci.">
        <title>Complete genome sequence of Halorhodospira halophila SL1.</title>
        <authorList>
            <person name="Challacombe J.F."/>
            <person name="Majid S."/>
            <person name="Deole R."/>
            <person name="Brettin T.S."/>
            <person name="Bruce D."/>
            <person name="Delano S.F."/>
            <person name="Detter J.C."/>
            <person name="Gleasner C.D."/>
            <person name="Han C.S."/>
            <person name="Misra M."/>
            <person name="Reitenga K.G."/>
            <person name="Mikhailova N."/>
            <person name="Woyke T."/>
            <person name="Pitluck S."/>
            <person name="Nolan M."/>
            <person name="Land M.L."/>
            <person name="Saunders E."/>
            <person name="Tapia R."/>
            <person name="Lapidus A."/>
            <person name="Ivanova N."/>
            <person name="Hoff W.D."/>
        </authorList>
    </citation>
    <scope>NUCLEOTIDE SEQUENCE [LARGE SCALE GENOMIC DNA]</scope>
    <source>
        <strain evidence="2">DSM 244 / SL1</strain>
    </source>
</reference>
<dbReference type="Proteomes" id="UP000000647">
    <property type="component" value="Chromosome"/>
</dbReference>
<dbReference type="KEGG" id="hha:Hhal_0628"/>
<reference evidence="2" key="1">
    <citation type="submission" date="2006-12" db="EMBL/GenBank/DDBJ databases">
        <title>Complete sequence of Halorhodospira halophila SL1.</title>
        <authorList>
            <consortium name="US DOE Joint Genome Institute"/>
            <person name="Copeland A."/>
            <person name="Lucas S."/>
            <person name="Lapidus A."/>
            <person name="Barry K."/>
            <person name="Detter J.C."/>
            <person name="Glavina del Rio T."/>
            <person name="Hammon N."/>
            <person name="Israni S."/>
            <person name="Dalin E."/>
            <person name="Tice H."/>
            <person name="Pitluck S."/>
            <person name="Saunders E."/>
            <person name="Brettin T."/>
            <person name="Bruce D."/>
            <person name="Han C."/>
            <person name="Tapia R."/>
            <person name="Schmutz J."/>
            <person name="Larimer F."/>
            <person name="Land M."/>
            <person name="Hauser L."/>
            <person name="Kyrpides N."/>
            <person name="Mikhailova N."/>
            <person name="Hoff W."/>
            <person name="Richardson P."/>
        </authorList>
    </citation>
    <scope>NUCLEOTIDE SEQUENCE [LARGE SCALE GENOMIC DNA]</scope>
    <source>
        <strain evidence="2">DSM 244 / SL1</strain>
    </source>
</reference>
<dbReference type="NCBIfam" id="TIGR01888">
    <property type="entry name" value="cas_cmr3"/>
    <property type="match status" value="1"/>
</dbReference>
<dbReference type="Gene3D" id="2.60.40.4350">
    <property type="match status" value="1"/>
</dbReference>
<evidence type="ECO:0000313" key="1">
    <source>
        <dbReference type="EMBL" id="ABM61413.1"/>
    </source>
</evidence>
<dbReference type="Pfam" id="PF09700">
    <property type="entry name" value="Cas_Cmr3"/>
    <property type="match status" value="1"/>
</dbReference>
<dbReference type="InterPro" id="IPR010165">
    <property type="entry name" value="CRISPR-Cmr3_IIIB"/>
</dbReference>
<organism evidence="1 2">
    <name type="scientific">Halorhodospira halophila (strain DSM 244 / SL1)</name>
    <name type="common">Ectothiorhodospira halophila (strain DSM 244 / SL1)</name>
    <dbReference type="NCBI Taxonomy" id="349124"/>
    <lineage>
        <taxon>Bacteria</taxon>
        <taxon>Pseudomonadati</taxon>
        <taxon>Pseudomonadota</taxon>
        <taxon>Gammaproteobacteria</taxon>
        <taxon>Chromatiales</taxon>
        <taxon>Ectothiorhodospiraceae</taxon>
        <taxon>Halorhodospira</taxon>
    </lineage>
</organism>
<sequence>MAEYRYIEPQDVLFFRGNRLFGEPGNAGAALMPPWPSVFAGALRSAMLSAAGADPAQLRSGELPAPLDTVLGTPEEPGTFTLTGVTLARRQSSGTAEPLHPLPADLSVERDEATGECAVHRLTPQPLPAGVASSQPLERLPVLRRSDRGKPAAGYWLTHSGWQRYCQGEPPPAEALVHRSAIWSSDPRLGIALKPEQRTAAESQLYTTEGIRLCEGYGFLAAIAGSDPTSLPKQATLRLGGDGRGAFMSAVAAPVETSPEPAAIEAEGRLRIVLTTPGIFPGGWQLPGLDANGLWHYPGGRARLVAAAVPRGQVISGWDLAHHRPKPAQRAAPAGTVYWLEALEGGLKPLRKLAESGLWGMTPENEDPARRAEGFNRFAIANA</sequence>
<dbReference type="Gene3D" id="3.30.70.2940">
    <property type="match status" value="1"/>
</dbReference>
<proteinExistence type="predicted"/>
<dbReference type="HOGENOM" id="CLU_044328_0_0_6"/>
<name>A1WUQ1_HALHL</name>
<keyword evidence="2" id="KW-1185">Reference proteome</keyword>
<protein>
    <submittedName>
        <fullName evidence="1">CRISPR-associated protein, Cmr3 family</fullName>
    </submittedName>
</protein>
<accession>A1WUQ1</accession>
<dbReference type="eggNOG" id="COG1769">
    <property type="taxonomic scope" value="Bacteria"/>
</dbReference>
<evidence type="ECO:0000313" key="2">
    <source>
        <dbReference type="Proteomes" id="UP000000647"/>
    </source>
</evidence>
<dbReference type="RefSeq" id="WP_011813436.1">
    <property type="nucleotide sequence ID" value="NC_008789.1"/>
</dbReference>
<dbReference type="EMBL" id="CP000544">
    <property type="protein sequence ID" value="ABM61413.1"/>
    <property type="molecule type" value="Genomic_DNA"/>
</dbReference>
<dbReference type="AlphaFoldDB" id="A1WUQ1"/>
<dbReference type="STRING" id="349124.Hhal_0628"/>
<dbReference type="InterPro" id="IPR019117">
    <property type="entry name" value="CRISPR-assoc_protein_Cmr3"/>
</dbReference>
<dbReference type="CDD" id="cd09748">
    <property type="entry name" value="Cmr3_III-B"/>
    <property type="match status" value="1"/>
</dbReference>
<dbReference type="OrthoDB" id="6162707at2"/>